<evidence type="ECO:0000259" key="1">
    <source>
        <dbReference type="Pfam" id="PF03886"/>
    </source>
</evidence>
<dbReference type="Pfam" id="PF03886">
    <property type="entry name" value="ABC_trans_aux"/>
    <property type="match status" value="1"/>
</dbReference>
<evidence type="ECO:0000313" key="2">
    <source>
        <dbReference type="EMBL" id="SHF34330.1"/>
    </source>
</evidence>
<dbReference type="OrthoDB" id="5795476at2"/>
<organism evidence="2 3">
    <name type="scientific">Modicisalibacter ilicicola DSM 19980</name>
    <dbReference type="NCBI Taxonomy" id="1121942"/>
    <lineage>
        <taxon>Bacteria</taxon>
        <taxon>Pseudomonadati</taxon>
        <taxon>Pseudomonadota</taxon>
        <taxon>Gammaproteobacteria</taxon>
        <taxon>Oceanospirillales</taxon>
        <taxon>Halomonadaceae</taxon>
        <taxon>Modicisalibacter</taxon>
    </lineage>
</organism>
<dbReference type="EMBL" id="FQUJ01000010">
    <property type="protein sequence ID" value="SHF34330.1"/>
    <property type="molecule type" value="Genomic_DNA"/>
</dbReference>
<protein>
    <submittedName>
        <fullName evidence="2">Cholesterol transport system auxiliary component</fullName>
    </submittedName>
</protein>
<dbReference type="Proteomes" id="UP000184346">
    <property type="component" value="Unassembled WGS sequence"/>
</dbReference>
<proteinExistence type="predicted"/>
<reference evidence="2 3" key="1">
    <citation type="submission" date="2016-11" db="EMBL/GenBank/DDBJ databases">
        <authorList>
            <person name="Jaros S."/>
            <person name="Januszkiewicz K."/>
            <person name="Wedrychowicz H."/>
        </authorList>
    </citation>
    <scope>NUCLEOTIDE SEQUENCE [LARGE SCALE GENOMIC DNA]</scope>
    <source>
        <strain evidence="2 3">DSM 19980</strain>
    </source>
</reference>
<accession>A0A1M5AVT9</accession>
<dbReference type="RefSeq" id="WP_072823066.1">
    <property type="nucleotide sequence ID" value="NZ_FQUJ01000010.1"/>
</dbReference>
<feature type="domain" description="ABC-type transport auxiliary lipoprotein component" evidence="1">
    <location>
        <begin position="44"/>
        <end position="201"/>
    </location>
</feature>
<keyword evidence="3" id="KW-1185">Reference proteome</keyword>
<name>A0A1M5AVT9_9GAMM</name>
<sequence length="215" mass="23348">MSSSNVGLGPRAASWRLLALTILLSSLAACTLLPATKPLQTFVLPAGSSTPSDDAPLNATLRLATPRSNEILKNRRILVMPAPNQLNVYQGARWSTDAPSLLRDRLTEAFRQNGRLSGVIGGSNQIKSDFVLLSELDAFHSEYAAGAPWAVIRLEAQLVDSASRNLLASQYFTIRVKSEDERLESVVEAFGRAADELSQRLVGWSLAYLGDHIES</sequence>
<dbReference type="Gene3D" id="3.40.50.10610">
    <property type="entry name" value="ABC-type transport auxiliary lipoprotein component"/>
    <property type="match status" value="1"/>
</dbReference>
<dbReference type="AlphaFoldDB" id="A0A1M5AVT9"/>
<dbReference type="STRING" id="1121942.SAMN02745148_02362"/>
<dbReference type="SUPFAM" id="SSF159594">
    <property type="entry name" value="XCC0632-like"/>
    <property type="match status" value="1"/>
</dbReference>
<dbReference type="InterPro" id="IPR005586">
    <property type="entry name" value="ABC_trans_aux"/>
</dbReference>
<evidence type="ECO:0000313" key="3">
    <source>
        <dbReference type="Proteomes" id="UP000184346"/>
    </source>
</evidence>
<gene>
    <name evidence="2" type="ORF">SAMN02745148_02362</name>
</gene>